<dbReference type="InParanoid" id="A0A074YF96"/>
<protein>
    <submittedName>
        <fullName evidence="1">Uncharacterized protein</fullName>
    </submittedName>
</protein>
<dbReference type="HOGENOM" id="CLU_1524852_0_0_1"/>
<proteinExistence type="predicted"/>
<name>A0A074YF96_AURSE</name>
<dbReference type="EMBL" id="KL584756">
    <property type="protein sequence ID" value="KEQ96488.1"/>
    <property type="molecule type" value="Genomic_DNA"/>
</dbReference>
<evidence type="ECO:0000313" key="2">
    <source>
        <dbReference type="Proteomes" id="UP000030641"/>
    </source>
</evidence>
<dbReference type="AlphaFoldDB" id="A0A074YF96"/>
<reference evidence="1 2" key="1">
    <citation type="journal article" date="2014" name="BMC Genomics">
        <title>Genome sequencing of four Aureobasidium pullulans varieties: biotechnological potential, stress tolerance, and description of new species.</title>
        <authorList>
            <person name="Gostin Ar C."/>
            <person name="Ohm R.A."/>
            <person name="Kogej T."/>
            <person name="Sonjak S."/>
            <person name="Turk M."/>
            <person name="Zajc J."/>
            <person name="Zalar P."/>
            <person name="Grube M."/>
            <person name="Sun H."/>
            <person name="Han J."/>
            <person name="Sharma A."/>
            <person name="Chiniquy J."/>
            <person name="Ngan C.Y."/>
            <person name="Lipzen A."/>
            <person name="Barry K."/>
            <person name="Grigoriev I.V."/>
            <person name="Gunde-Cimerman N."/>
        </authorList>
    </citation>
    <scope>NUCLEOTIDE SEQUENCE [LARGE SCALE GENOMIC DNA]</scope>
    <source>
        <strain evidence="1 2">EXF-2481</strain>
    </source>
</reference>
<dbReference type="GeneID" id="25369870"/>
<accession>A0A074YF96</accession>
<keyword evidence="2" id="KW-1185">Reference proteome</keyword>
<dbReference type="OrthoDB" id="10571573at2759"/>
<sequence length="176" mass="20320">MYEIDLSYISRAEILPPFFTFYMELPPGTRLYTWDVDHASTSISSPPPKDFRSCIAQCTEVPKQSQRFQMYTITASSSVNGKRWLIWQHPRCLADWKLTCRHIYRCIRPFGRAIMTRNMRFSKDFCRTHRRSYLSSGDRSPPKCISTVKEALAKPVTSDSVSSPRFTTAPTNGFVC</sequence>
<dbReference type="RefSeq" id="XP_013345136.1">
    <property type="nucleotide sequence ID" value="XM_013489682.1"/>
</dbReference>
<evidence type="ECO:0000313" key="1">
    <source>
        <dbReference type="EMBL" id="KEQ96488.1"/>
    </source>
</evidence>
<gene>
    <name evidence="1" type="ORF">AUEXF2481DRAFT_640626</name>
</gene>
<organism evidence="1 2">
    <name type="scientific">Aureobasidium subglaciale (strain EXF-2481)</name>
    <name type="common">Aureobasidium pullulans var. subglaciale</name>
    <dbReference type="NCBI Taxonomy" id="1043005"/>
    <lineage>
        <taxon>Eukaryota</taxon>
        <taxon>Fungi</taxon>
        <taxon>Dikarya</taxon>
        <taxon>Ascomycota</taxon>
        <taxon>Pezizomycotina</taxon>
        <taxon>Dothideomycetes</taxon>
        <taxon>Dothideomycetidae</taxon>
        <taxon>Dothideales</taxon>
        <taxon>Saccotheciaceae</taxon>
        <taxon>Aureobasidium</taxon>
    </lineage>
</organism>
<dbReference type="Proteomes" id="UP000030641">
    <property type="component" value="Unassembled WGS sequence"/>
</dbReference>